<evidence type="ECO:0000313" key="1">
    <source>
        <dbReference type="EMBL" id="KAH9479870.1"/>
    </source>
</evidence>
<protein>
    <submittedName>
        <fullName evidence="1">Uncharacterized protein</fullName>
    </submittedName>
</protein>
<dbReference type="Proteomes" id="UP000664032">
    <property type="component" value="Unassembled WGS sequence"/>
</dbReference>
<evidence type="ECO:0000313" key="2">
    <source>
        <dbReference type="Proteomes" id="UP000664032"/>
    </source>
</evidence>
<dbReference type="EMBL" id="JAFIQS020000007">
    <property type="protein sequence ID" value="KAH9479870.1"/>
    <property type="molecule type" value="Genomic_DNA"/>
</dbReference>
<organism evidence="1 2">
    <name type="scientific">Psilocybe cubensis</name>
    <name type="common">Psychedelic mushroom</name>
    <name type="synonym">Stropharia cubensis</name>
    <dbReference type="NCBI Taxonomy" id="181762"/>
    <lineage>
        <taxon>Eukaryota</taxon>
        <taxon>Fungi</taxon>
        <taxon>Dikarya</taxon>
        <taxon>Basidiomycota</taxon>
        <taxon>Agaricomycotina</taxon>
        <taxon>Agaricomycetes</taxon>
        <taxon>Agaricomycetidae</taxon>
        <taxon>Agaricales</taxon>
        <taxon>Agaricineae</taxon>
        <taxon>Strophariaceae</taxon>
        <taxon>Psilocybe</taxon>
    </lineage>
</organism>
<keyword evidence="2" id="KW-1185">Reference proteome</keyword>
<gene>
    <name evidence="1" type="ORF">JR316_0008466</name>
</gene>
<accession>A0ACB8GY34</accession>
<reference evidence="1" key="1">
    <citation type="submission" date="2021-10" db="EMBL/GenBank/DDBJ databases">
        <title>Psilocybe cubensis genome.</title>
        <authorList>
            <person name="Mckernan K.J."/>
            <person name="Crawford S."/>
            <person name="Trippe A."/>
            <person name="Kane L.T."/>
            <person name="Mclaughlin S."/>
        </authorList>
    </citation>
    <scope>NUCLEOTIDE SEQUENCE</scope>
    <source>
        <strain evidence="1">MGC-MH-2018</strain>
    </source>
</reference>
<name>A0ACB8GY34_PSICU</name>
<comment type="caution">
    <text evidence="1">The sequence shown here is derived from an EMBL/GenBank/DDBJ whole genome shotgun (WGS) entry which is preliminary data.</text>
</comment>
<sequence>MPLRAHLKYPPTHMEAARLSTSLSSLAQTLQRSQKFVKFIQTRYADPRLKAILMICTGSMCLARTRILDGHQVCSNKFVLRMAANGKTLYNKIKWIGDRRWVIELWSVGGVTCGIDLAAEYARQHFNPEIVRAAIHCINTHADHFNLRRL</sequence>
<proteinExistence type="predicted"/>